<keyword evidence="5" id="KW-1185">Reference proteome</keyword>
<reference evidence="3 4" key="1">
    <citation type="submission" date="2016-10" db="EMBL/GenBank/DDBJ databases">
        <authorList>
            <person name="de Groot N.N."/>
        </authorList>
    </citation>
    <scope>NUCLEOTIDE SEQUENCE [LARGE SCALE GENOMIC DNA]</scope>
    <source>
        <strain evidence="3 4">DSM 17073</strain>
    </source>
</reference>
<dbReference type="Proteomes" id="UP000321547">
    <property type="component" value="Unassembled WGS sequence"/>
</dbReference>
<gene>
    <name evidence="2" type="ORF">HHA03_03960</name>
    <name evidence="3" type="ORF">SAMN05421839_10228</name>
</gene>
<dbReference type="GO" id="GO:0003677">
    <property type="term" value="F:DNA binding"/>
    <property type="evidence" value="ECO:0007669"/>
    <property type="project" value="InterPro"/>
</dbReference>
<dbReference type="PROSITE" id="PS50943">
    <property type="entry name" value="HTH_CROC1"/>
    <property type="match status" value="1"/>
</dbReference>
<protein>
    <submittedName>
        <fullName evidence="3">Helix-turn-helix</fullName>
    </submittedName>
</protein>
<dbReference type="InterPro" id="IPR001387">
    <property type="entry name" value="Cro/C1-type_HTH"/>
</dbReference>
<dbReference type="OrthoDB" id="72638at2"/>
<evidence type="ECO:0000313" key="3">
    <source>
        <dbReference type="EMBL" id="SFO95583.1"/>
    </source>
</evidence>
<evidence type="ECO:0000313" key="5">
    <source>
        <dbReference type="Proteomes" id="UP000321547"/>
    </source>
</evidence>
<dbReference type="EMBL" id="FOXC01000002">
    <property type="protein sequence ID" value="SFO95583.1"/>
    <property type="molecule type" value="Genomic_DNA"/>
</dbReference>
<reference evidence="2 5" key="2">
    <citation type="submission" date="2019-07" db="EMBL/GenBank/DDBJ databases">
        <title>Whole genome shotgun sequence of Halolactibacillus halophilus NBRC 100868.</title>
        <authorList>
            <person name="Hosoyama A."/>
            <person name="Uohara A."/>
            <person name="Ohji S."/>
            <person name="Ichikawa N."/>
        </authorList>
    </citation>
    <scope>NUCLEOTIDE SEQUENCE [LARGE SCALE GENOMIC DNA]</scope>
    <source>
        <strain evidence="2 5">NBRC 100868</strain>
    </source>
</reference>
<sequence>MALFERLKYLANKQGKSINDVEDDMGYSKNTLYRLKKTNPSSEKLKEIADYFNVSADYLLGRTDQEYLDEPETIAAHHDSYNFTKEELEEIEEFKRFVAMRREARKSKGD</sequence>
<dbReference type="CDD" id="cd00093">
    <property type="entry name" value="HTH_XRE"/>
    <property type="match status" value="1"/>
</dbReference>
<dbReference type="Gene3D" id="1.10.260.40">
    <property type="entry name" value="lambda repressor-like DNA-binding domains"/>
    <property type="match status" value="1"/>
</dbReference>
<evidence type="ECO:0000259" key="1">
    <source>
        <dbReference type="PROSITE" id="PS50943"/>
    </source>
</evidence>
<dbReference type="SUPFAM" id="SSF47413">
    <property type="entry name" value="lambda repressor-like DNA-binding domains"/>
    <property type="match status" value="1"/>
</dbReference>
<dbReference type="Pfam" id="PF01381">
    <property type="entry name" value="HTH_3"/>
    <property type="match status" value="1"/>
</dbReference>
<dbReference type="RefSeq" id="WP_089829563.1">
    <property type="nucleotide sequence ID" value="NZ_BJWI01000002.1"/>
</dbReference>
<feature type="domain" description="HTH cro/C1-type" evidence="1">
    <location>
        <begin position="7"/>
        <end position="59"/>
    </location>
</feature>
<dbReference type="EMBL" id="BJWI01000002">
    <property type="protein sequence ID" value="GEM00864.1"/>
    <property type="molecule type" value="Genomic_DNA"/>
</dbReference>
<name>A0A1I5LEI3_9BACI</name>
<dbReference type="SMART" id="SM00530">
    <property type="entry name" value="HTH_XRE"/>
    <property type="match status" value="1"/>
</dbReference>
<dbReference type="Proteomes" id="UP000242243">
    <property type="component" value="Unassembled WGS sequence"/>
</dbReference>
<organism evidence="3 4">
    <name type="scientific">Halolactibacillus halophilus</name>
    <dbReference type="NCBI Taxonomy" id="306540"/>
    <lineage>
        <taxon>Bacteria</taxon>
        <taxon>Bacillati</taxon>
        <taxon>Bacillota</taxon>
        <taxon>Bacilli</taxon>
        <taxon>Bacillales</taxon>
        <taxon>Bacillaceae</taxon>
        <taxon>Halolactibacillus</taxon>
    </lineage>
</organism>
<evidence type="ECO:0000313" key="4">
    <source>
        <dbReference type="Proteomes" id="UP000242243"/>
    </source>
</evidence>
<proteinExistence type="predicted"/>
<dbReference type="InterPro" id="IPR010982">
    <property type="entry name" value="Lambda_DNA-bd_dom_sf"/>
</dbReference>
<dbReference type="AlphaFoldDB" id="A0A1I5LEI3"/>
<dbReference type="STRING" id="306540.SAMN05421839_10228"/>
<evidence type="ECO:0000313" key="2">
    <source>
        <dbReference type="EMBL" id="GEM00864.1"/>
    </source>
</evidence>
<accession>A0A1I5LEI3</accession>